<feature type="compositionally biased region" description="Low complexity" evidence="2">
    <location>
        <begin position="303"/>
        <end position="321"/>
    </location>
</feature>
<dbReference type="EMBL" id="ABDG02000026">
    <property type="protein sequence ID" value="EHK42756.1"/>
    <property type="molecule type" value="Genomic_DNA"/>
</dbReference>
<keyword evidence="1" id="KW-0539">Nucleus</keyword>
<keyword evidence="3" id="KW-0472">Membrane</keyword>
<sequence>MAQFRSSAPLPQGFSVYQPQLGAQLQFFPALGSQELDDMINAYIPGSAALKEKRATISLDFLEHTQLTGQTFKFYPVYSSSPVAASPAISTSSFSNTSPVNSTWDWSQASASPAVSSRSSGSKSRKASQYSTPDLSHLPGMKIMTKDGQDVTDSASRGSKTKEQRDHAHLMRIIKACDSCKRKKIRCDPSHKKRTAAQAQPQSAAKQAKKARTAAAAAVAAVAAAPPQKSTSAVALSRGQHDNPDIPMSMFGIDPTFTFAGLDSVESTDQTYESWEEFIQYPVDVADENYDFFLDPEGYLSSQSSASSSSASPPKAFTPASQQDLQASFGLEEREGFSSESTSPELPFLQDNHTGLNNYTDFSLFSPSSSFSEDDRMLSISSSRTLSPAQPSASESDSFVYGSFDGDGQGLATGGSGASEVVSPAGETGLVAAADTSLSWYDPGPSPSDSRAQDSRAGISITRPAGWVGDVRIAYSPGGSVLVTASSASGTEVIANSAIANSAPLAQLDTSRSGSIAIAITGRDTSAEFTTSQATSTALQFGGETQDELKSYGHSPTERGRLRSETPVGDSARLFGEQAGFQTVCPDAATLAAALLSTDMKKQETSSDQANASAPALATAANHSVQLSTGSVESFSMAQTENLVVDSGINPEDPPGGLQLFYGTTPDALLLGSAAFANAGEDATADSPQASFATILEESRIPATETNGSGSGQAAPQSGEAQSQQQAATPIAVNIQPTSLLLLQTSPKRYAAGDDGADFGTERSFNRWLGVEALAQATLVILIGILTATMLAGITASSTAFCLASLASAMGACCQRFAVLDSDSKPVGTMPLATSSPRSQPSALRRDFSRFSSQFFSSSSVSSLSRGMTLRFSGAPLMG</sequence>
<feature type="compositionally biased region" description="Low complexity" evidence="2">
    <location>
        <begin position="107"/>
        <end position="131"/>
    </location>
</feature>
<dbReference type="STRING" id="452589.G9P2Y2"/>
<feature type="region of interest" description="Disordered" evidence="2">
    <location>
        <begin position="105"/>
        <end position="168"/>
    </location>
</feature>
<feature type="region of interest" description="Disordered" evidence="2">
    <location>
        <begin position="382"/>
        <end position="401"/>
    </location>
</feature>
<protein>
    <submittedName>
        <fullName evidence="4">Uncharacterized protein</fullName>
    </submittedName>
</protein>
<feature type="region of interest" description="Disordered" evidence="2">
    <location>
        <begin position="703"/>
        <end position="728"/>
    </location>
</feature>
<accession>G9P2Y2</accession>
<organism evidence="4 5">
    <name type="scientific">Hypocrea atroviridis (strain ATCC 20476 / IMI 206040)</name>
    <name type="common">Trichoderma atroviride</name>
    <dbReference type="NCBI Taxonomy" id="452589"/>
    <lineage>
        <taxon>Eukaryota</taxon>
        <taxon>Fungi</taxon>
        <taxon>Dikarya</taxon>
        <taxon>Ascomycota</taxon>
        <taxon>Pezizomycotina</taxon>
        <taxon>Sordariomycetes</taxon>
        <taxon>Hypocreomycetidae</taxon>
        <taxon>Hypocreales</taxon>
        <taxon>Hypocreaceae</taxon>
        <taxon>Trichoderma</taxon>
    </lineage>
</organism>
<feature type="compositionally biased region" description="Polar residues" evidence="2">
    <location>
        <begin position="382"/>
        <end position="397"/>
    </location>
</feature>
<comment type="caution">
    <text evidence="4">The sequence shown here is derived from an EMBL/GenBank/DDBJ whole genome shotgun (WGS) entry which is preliminary data.</text>
</comment>
<feature type="region of interest" description="Disordered" evidence="2">
    <location>
        <begin position="436"/>
        <end position="456"/>
    </location>
</feature>
<dbReference type="AlphaFoldDB" id="G9P2Y2"/>
<feature type="region of interest" description="Disordered" evidence="2">
    <location>
        <begin position="332"/>
        <end position="352"/>
    </location>
</feature>
<feature type="compositionally biased region" description="Low complexity" evidence="2">
    <location>
        <begin position="196"/>
        <end position="206"/>
    </location>
</feature>
<dbReference type="HOGENOM" id="CLU_327333_0_0_1"/>
<feature type="region of interest" description="Disordered" evidence="2">
    <location>
        <begin position="188"/>
        <end position="207"/>
    </location>
</feature>
<evidence type="ECO:0000256" key="3">
    <source>
        <dbReference type="SAM" id="Phobius"/>
    </source>
</evidence>
<feature type="region of interest" description="Disordered" evidence="2">
    <location>
        <begin position="303"/>
        <end position="322"/>
    </location>
</feature>
<feature type="compositionally biased region" description="Basic and acidic residues" evidence="2">
    <location>
        <begin position="547"/>
        <end position="564"/>
    </location>
</feature>
<dbReference type="GO" id="GO:0008270">
    <property type="term" value="F:zinc ion binding"/>
    <property type="evidence" value="ECO:0007669"/>
    <property type="project" value="InterPro"/>
</dbReference>
<feature type="compositionally biased region" description="Low complexity" evidence="2">
    <location>
        <begin position="712"/>
        <end position="728"/>
    </location>
</feature>
<dbReference type="Proteomes" id="UP000005426">
    <property type="component" value="Unassembled WGS sequence"/>
</dbReference>
<keyword evidence="3" id="KW-0812">Transmembrane</keyword>
<feature type="transmembrane region" description="Helical" evidence="3">
    <location>
        <begin position="779"/>
        <end position="806"/>
    </location>
</feature>
<gene>
    <name evidence="4" type="ORF">TRIATDRAFT_131106</name>
</gene>
<proteinExistence type="predicted"/>
<name>G9P2Y2_HYPAI</name>
<reference evidence="4 5" key="1">
    <citation type="journal article" date="2011" name="Genome Biol.">
        <title>Comparative genome sequence analysis underscores mycoparasitism as the ancestral life style of Trichoderma.</title>
        <authorList>
            <person name="Kubicek C.P."/>
            <person name="Herrera-Estrella A."/>
            <person name="Seidl-Seiboth V."/>
            <person name="Martinez D.A."/>
            <person name="Druzhinina I.S."/>
            <person name="Thon M."/>
            <person name="Zeilinger S."/>
            <person name="Casas-Flores S."/>
            <person name="Horwitz B.A."/>
            <person name="Mukherjee P.K."/>
            <person name="Mukherjee M."/>
            <person name="Kredics L."/>
            <person name="Alcaraz L.D."/>
            <person name="Aerts A."/>
            <person name="Antal Z."/>
            <person name="Atanasova L."/>
            <person name="Cervantes-Badillo M.G."/>
            <person name="Challacombe J."/>
            <person name="Chertkov O."/>
            <person name="McCluskey K."/>
            <person name="Coulpier F."/>
            <person name="Deshpande N."/>
            <person name="von Doehren H."/>
            <person name="Ebbole D.J."/>
            <person name="Esquivel-Naranjo E.U."/>
            <person name="Fekete E."/>
            <person name="Flipphi M."/>
            <person name="Glaser F."/>
            <person name="Gomez-Rodriguez E.Y."/>
            <person name="Gruber S."/>
            <person name="Han C."/>
            <person name="Henrissat B."/>
            <person name="Hermosa R."/>
            <person name="Hernandez-Onate M."/>
            <person name="Karaffa L."/>
            <person name="Kosti I."/>
            <person name="Le Crom S."/>
            <person name="Lindquist E."/>
            <person name="Lucas S."/>
            <person name="Luebeck M."/>
            <person name="Luebeck P.S."/>
            <person name="Margeot A."/>
            <person name="Metz B."/>
            <person name="Misra M."/>
            <person name="Nevalainen H."/>
            <person name="Omann M."/>
            <person name="Packer N."/>
            <person name="Perrone G."/>
            <person name="Uresti-Rivera E.E."/>
            <person name="Salamov A."/>
            <person name="Schmoll M."/>
            <person name="Seiboth B."/>
            <person name="Shapiro H."/>
            <person name="Sukno S."/>
            <person name="Tamayo-Ramos J.A."/>
            <person name="Tisch D."/>
            <person name="Wiest A."/>
            <person name="Wilkinson H.H."/>
            <person name="Zhang M."/>
            <person name="Coutinho P.M."/>
            <person name="Kenerley C.M."/>
            <person name="Monte E."/>
            <person name="Baker S.E."/>
            <person name="Grigoriev I.V."/>
        </authorList>
    </citation>
    <scope>NUCLEOTIDE SEQUENCE [LARGE SCALE GENOMIC DNA]</scope>
    <source>
        <strain evidence="5">ATCC 20476 / IMI 206040</strain>
    </source>
</reference>
<dbReference type="OrthoDB" id="4850804at2759"/>
<dbReference type="OMA" id="WEEFIQY"/>
<dbReference type="InterPro" id="IPR001138">
    <property type="entry name" value="Zn2Cys6_DnaBD"/>
</dbReference>
<evidence type="ECO:0000313" key="4">
    <source>
        <dbReference type="EMBL" id="EHK42756.1"/>
    </source>
</evidence>
<keyword evidence="5" id="KW-1185">Reference proteome</keyword>
<dbReference type="GO" id="GO:0000981">
    <property type="term" value="F:DNA-binding transcription factor activity, RNA polymerase II-specific"/>
    <property type="evidence" value="ECO:0007669"/>
    <property type="project" value="InterPro"/>
</dbReference>
<evidence type="ECO:0000256" key="1">
    <source>
        <dbReference type="ARBA" id="ARBA00023242"/>
    </source>
</evidence>
<feature type="region of interest" description="Disordered" evidence="2">
    <location>
        <begin position="544"/>
        <end position="566"/>
    </location>
</feature>
<keyword evidence="3" id="KW-1133">Transmembrane helix</keyword>
<dbReference type="eggNOG" id="ENOG502RS5Y">
    <property type="taxonomic scope" value="Eukaryota"/>
</dbReference>
<evidence type="ECO:0000256" key="2">
    <source>
        <dbReference type="SAM" id="MobiDB-lite"/>
    </source>
</evidence>
<dbReference type="CDD" id="cd00067">
    <property type="entry name" value="GAL4"/>
    <property type="match status" value="1"/>
</dbReference>
<evidence type="ECO:0000313" key="5">
    <source>
        <dbReference type="Proteomes" id="UP000005426"/>
    </source>
</evidence>